<accession>A0A8J4E9M8</accession>
<evidence type="ECO:0000256" key="1">
    <source>
        <dbReference type="SAM" id="MobiDB-lite"/>
    </source>
</evidence>
<gene>
    <name evidence="2" type="ORF">Vau01_114130</name>
</gene>
<organism evidence="2 3">
    <name type="scientific">Virgisporangium aurantiacum</name>
    <dbReference type="NCBI Taxonomy" id="175570"/>
    <lineage>
        <taxon>Bacteria</taxon>
        <taxon>Bacillati</taxon>
        <taxon>Actinomycetota</taxon>
        <taxon>Actinomycetes</taxon>
        <taxon>Micromonosporales</taxon>
        <taxon>Micromonosporaceae</taxon>
        <taxon>Virgisporangium</taxon>
    </lineage>
</organism>
<dbReference type="AlphaFoldDB" id="A0A8J4E9M8"/>
<comment type="caution">
    <text evidence="2">The sequence shown here is derived from an EMBL/GenBank/DDBJ whole genome shotgun (WGS) entry which is preliminary data.</text>
</comment>
<dbReference type="EMBL" id="BOPG01000104">
    <property type="protein sequence ID" value="GIJ63897.1"/>
    <property type="molecule type" value="Genomic_DNA"/>
</dbReference>
<evidence type="ECO:0000313" key="2">
    <source>
        <dbReference type="EMBL" id="GIJ63897.1"/>
    </source>
</evidence>
<keyword evidence="3" id="KW-1185">Reference proteome</keyword>
<dbReference type="Proteomes" id="UP000612585">
    <property type="component" value="Unassembled WGS sequence"/>
</dbReference>
<name>A0A8J4E9M8_9ACTN</name>
<protein>
    <submittedName>
        <fullName evidence="2">Uncharacterized protein</fullName>
    </submittedName>
</protein>
<feature type="region of interest" description="Disordered" evidence="1">
    <location>
        <begin position="1"/>
        <end position="23"/>
    </location>
</feature>
<evidence type="ECO:0000313" key="3">
    <source>
        <dbReference type="Proteomes" id="UP000612585"/>
    </source>
</evidence>
<proteinExistence type="predicted"/>
<sequence>MCDQAKISEAQQKAKDQGYGFRGPTFSLVNGTPREFDNIDELLDFLNEKIQKDRDEEAKAKGPSGR</sequence>
<dbReference type="RefSeq" id="WP_204011390.1">
    <property type="nucleotide sequence ID" value="NZ_BOPG01000104.1"/>
</dbReference>
<reference evidence="2" key="1">
    <citation type="submission" date="2021-01" db="EMBL/GenBank/DDBJ databases">
        <title>Whole genome shotgun sequence of Virgisporangium aurantiacum NBRC 16421.</title>
        <authorList>
            <person name="Komaki H."/>
            <person name="Tamura T."/>
        </authorList>
    </citation>
    <scope>NUCLEOTIDE SEQUENCE</scope>
    <source>
        <strain evidence="2">NBRC 16421</strain>
    </source>
</reference>